<dbReference type="Pfam" id="PF03144">
    <property type="entry name" value="GTP_EFTU_D2"/>
    <property type="match status" value="1"/>
</dbReference>
<evidence type="ECO:0000313" key="10">
    <source>
        <dbReference type="EMBL" id="AND46909.1"/>
    </source>
</evidence>
<dbReference type="FunFam" id="2.40.30.10:FF:000001">
    <property type="entry name" value="Elongation factor Tu"/>
    <property type="match status" value="1"/>
</dbReference>
<dbReference type="InterPro" id="IPR009001">
    <property type="entry name" value="Transl_elong_EF1A/Init_IF2_C"/>
</dbReference>
<dbReference type="SUPFAM" id="SSF50447">
    <property type="entry name" value="Translation proteins"/>
    <property type="match status" value="1"/>
</dbReference>
<evidence type="ECO:0000259" key="9">
    <source>
        <dbReference type="PROSITE" id="PS51722"/>
    </source>
</evidence>
<dbReference type="InterPro" id="IPR004541">
    <property type="entry name" value="Transl_elong_EFTu/EF1A_bac/org"/>
</dbReference>
<keyword evidence="10" id="KW-0150">Chloroplast</keyword>
<dbReference type="Pfam" id="PF00009">
    <property type="entry name" value="GTP_EFTU"/>
    <property type="match status" value="1"/>
</dbReference>
<dbReference type="GO" id="GO:0003746">
    <property type="term" value="F:translation elongation factor activity"/>
    <property type="evidence" value="ECO:0007669"/>
    <property type="project" value="UniProtKB-UniRule"/>
</dbReference>
<dbReference type="GO" id="GO:0009507">
    <property type="term" value="C:chloroplast"/>
    <property type="evidence" value="ECO:0007669"/>
    <property type="project" value="UniProtKB-SubCell"/>
</dbReference>
<dbReference type="InterPro" id="IPR050055">
    <property type="entry name" value="EF-Tu_GTPase"/>
</dbReference>
<evidence type="ECO:0000256" key="1">
    <source>
        <dbReference type="ARBA" id="ARBA00003982"/>
    </source>
</evidence>
<dbReference type="EMBL" id="KU725439">
    <property type="protein sequence ID" value="AND46909.1"/>
    <property type="molecule type" value="Genomic_DNA"/>
</dbReference>
<dbReference type="GO" id="GO:0003924">
    <property type="term" value="F:GTPase activity"/>
    <property type="evidence" value="ECO:0007669"/>
    <property type="project" value="UniProtKB-UniRule"/>
</dbReference>
<dbReference type="Pfam" id="PF03143">
    <property type="entry name" value="GTP_EFTU_D3"/>
    <property type="match status" value="1"/>
</dbReference>
<name>A0A172N3T3_9BRYO</name>
<gene>
    <name evidence="8 10" type="primary">tufA</name>
</gene>
<comment type="function">
    <text evidence="1">This protein promotes the GTP-dependent binding of aminoacyl-tRNA to the A-site of ribosomes during protein biosynthesis.</text>
</comment>
<dbReference type="Gene3D" id="2.40.30.10">
    <property type="entry name" value="Translation factors"/>
    <property type="match status" value="2"/>
</dbReference>
<dbReference type="NCBIfam" id="NF009373">
    <property type="entry name" value="PRK12736.1"/>
    <property type="match status" value="1"/>
</dbReference>
<dbReference type="InterPro" id="IPR009000">
    <property type="entry name" value="Transl_B-barrel_sf"/>
</dbReference>
<dbReference type="GO" id="GO:0000287">
    <property type="term" value="F:magnesium ion binding"/>
    <property type="evidence" value="ECO:0007669"/>
    <property type="project" value="UniProtKB-UniRule"/>
</dbReference>
<dbReference type="SUPFAM" id="SSF52540">
    <property type="entry name" value="P-loop containing nucleoside triphosphate hydrolases"/>
    <property type="match status" value="1"/>
</dbReference>
<dbReference type="GO" id="GO:0005525">
    <property type="term" value="F:GTP binding"/>
    <property type="evidence" value="ECO:0007669"/>
    <property type="project" value="UniProtKB-UniRule"/>
</dbReference>
<dbReference type="PANTHER" id="PTHR43721:SF5">
    <property type="entry name" value="ELONGATION FACTOR TU, CHLOROPLASTIC"/>
    <property type="match status" value="1"/>
</dbReference>
<dbReference type="InterPro" id="IPR033720">
    <property type="entry name" value="EFTU_2"/>
</dbReference>
<comment type="function">
    <text evidence="8">GTP hydrolase that promotes the GTP-dependent binding of aminoacyl-tRNA to the A-site of ribosomes during protein biosynthesis.</text>
</comment>
<keyword evidence="8" id="KW-0378">Hydrolase</keyword>
<feature type="binding site" evidence="8">
    <location>
        <position position="26"/>
    </location>
    <ligand>
        <name>Mg(2+)</name>
        <dbReference type="ChEBI" id="CHEBI:18420"/>
    </ligand>
</feature>
<accession>A0A172N3T3</accession>
<dbReference type="EC" id="3.6.5.3" evidence="8"/>
<feature type="binding site" evidence="8">
    <location>
        <begin position="19"/>
        <end position="26"/>
    </location>
    <ligand>
        <name>GTP</name>
        <dbReference type="ChEBI" id="CHEBI:37565"/>
    </ligand>
</feature>
<keyword evidence="7 8" id="KW-0342">GTP-binding</keyword>
<dbReference type="InterPro" id="IPR027417">
    <property type="entry name" value="P-loop_NTPase"/>
</dbReference>
<comment type="catalytic activity">
    <reaction evidence="8">
        <text>GTP + H2O = GDP + phosphate + H(+)</text>
        <dbReference type="Rhea" id="RHEA:19669"/>
        <dbReference type="ChEBI" id="CHEBI:15377"/>
        <dbReference type="ChEBI" id="CHEBI:15378"/>
        <dbReference type="ChEBI" id="CHEBI:37565"/>
        <dbReference type="ChEBI" id="CHEBI:43474"/>
        <dbReference type="ChEBI" id="CHEBI:58189"/>
        <dbReference type="EC" id="3.6.5.3"/>
    </reaction>
</comment>
<dbReference type="PANTHER" id="PTHR43721">
    <property type="entry name" value="ELONGATION FACTOR TU-RELATED"/>
    <property type="match status" value="1"/>
</dbReference>
<comment type="subcellular location">
    <subcellularLocation>
        <location evidence="8">Plastid</location>
        <location evidence="8">Chloroplast</location>
    </subcellularLocation>
</comment>
<evidence type="ECO:0000256" key="4">
    <source>
        <dbReference type="ARBA" id="ARBA00022741"/>
    </source>
</evidence>
<protein>
    <recommendedName>
        <fullName evidence="8">Elongation factor Tu, chloroplastic</fullName>
        <shortName evidence="8">EF-Tu</shortName>
        <ecNumber evidence="8">3.6.5.3</ecNumber>
    </recommendedName>
</protein>
<dbReference type="InterPro" id="IPR004160">
    <property type="entry name" value="Transl_elong_EFTu/EF1A_C"/>
</dbReference>
<keyword evidence="6 8" id="KW-0648">Protein biosynthesis</keyword>
<keyword evidence="4 8" id="KW-0547">Nucleotide-binding</keyword>
<dbReference type="GO" id="GO:0070125">
    <property type="term" value="P:mitochondrial translational elongation"/>
    <property type="evidence" value="ECO:0007669"/>
    <property type="project" value="TreeGrafter"/>
</dbReference>
<dbReference type="InterPro" id="IPR000795">
    <property type="entry name" value="T_Tr_GTP-bd_dom"/>
</dbReference>
<dbReference type="Gene3D" id="3.40.50.300">
    <property type="entry name" value="P-loop containing nucleotide triphosphate hydrolases"/>
    <property type="match status" value="1"/>
</dbReference>
<dbReference type="PROSITE" id="PS51722">
    <property type="entry name" value="G_TR_2"/>
    <property type="match status" value="1"/>
</dbReference>
<dbReference type="SUPFAM" id="SSF50465">
    <property type="entry name" value="EF-Tu/eEF-1alpha/eIF2-gamma C-terminal domain"/>
    <property type="match status" value="1"/>
</dbReference>
<dbReference type="NCBIfam" id="NF000766">
    <property type="entry name" value="PRK00049.1"/>
    <property type="match status" value="1"/>
</dbReference>
<keyword evidence="3 10" id="KW-0934">Plastid</keyword>
<dbReference type="InterPro" id="IPR041709">
    <property type="entry name" value="EF-Tu_GTP-bd"/>
</dbReference>
<dbReference type="CDD" id="cd01884">
    <property type="entry name" value="EF_Tu"/>
    <property type="match status" value="1"/>
</dbReference>
<evidence type="ECO:0000256" key="3">
    <source>
        <dbReference type="ARBA" id="ARBA00022640"/>
    </source>
</evidence>
<sequence>MAREKFERTKPHVNIGTIGHVDHGKTTLTAAITMALAAMRGYTDKKYDRIDIAPEEKRGITINTVHVEYETSLRHYAHIDCPGHVDYVRNMITGAAQMDGAILVVSGADGPMPQTREHILLAKQVGISNIVVFLNKEDQIDNEESLKLVEFEVREILSYYEFPGEKIPVVSGSALIALESLTENPNLKRGTNKWVDKIYDLMDQVDINIPIPKRRIDKPFLMAVEDAFPTKGHGTIVTGRIERGIIRIGETVEIVGLRGSHSTIVTSLEMFQKTLEESIAGDNVGILLGDVQRKNIRRGMIIAKPGTVKSHIRFEAQVYILRKEEGGRHSPFFPGYRPQFYIRTIVVTGKIESFQYTYSGEKTRMVMPGDHIKMVVELVQPVVIEKKMRFAIREGGHTVGAGVVSGLLH</sequence>
<reference evidence="10" key="1">
    <citation type="journal article" date="2016" name="Ann. Bot.">
        <title>Organellar phylogenomics of an emerging model system: Sphagnum (peatmoss).</title>
        <authorList>
            <person name="Shaw A.J."/>
            <person name="Devos N."/>
            <person name="Liu Y."/>
            <person name="Cox C.J."/>
            <person name="Goffinet B."/>
            <person name="Flatberg K.I."/>
            <person name="Shaw B."/>
        </authorList>
    </citation>
    <scope>NUCLEOTIDE SEQUENCE</scope>
    <source>
        <strain evidence="10">ND3032</strain>
    </source>
</reference>
<dbReference type="CDD" id="cd03707">
    <property type="entry name" value="EFTU_III"/>
    <property type="match status" value="1"/>
</dbReference>
<proteinExistence type="inferred from homology"/>
<feature type="domain" description="Tr-type G" evidence="9">
    <location>
        <begin position="10"/>
        <end position="213"/>
    </location>
</feature>
<keyword evidence="5 8" id="KW-0251">Elongation factor</keyword>
<dbReference type="InterPro" id="IPR004161">
    <property type="entry name" value="EFTu-like_2"/>
</dbReference>
<dbReference type="CDD" id="cd03697">
    <property type="entry name" value="EFTU_II"/>
    <property type="match status" value="1"/>
</dbReference>
<dbReference type="PRINTS" id="PR00315">
    <property type="entry name" value="ELONGATNFCT"/>
</dbReference>
<evidence type="ECO:0000256" key="7">
    <source>
        <dbReference type="ARBA" id="ARBA00023134"/>
    </source>
</evidence>
<feature type="binding site" evidence="8">
    <location>
        <begin position="80"/>
        <end position="84"/>
    </location>
    <ligand>
        <name>GTP</name>
        <dbReference type="ChEBI" id="CHEBI:37565"/>
    </ligand>
</feature>
<keyword evidence="8" id="KW-0479">Metal-binding</keyword>
<comment type="similarity">
    <text evidence="2 8">Belongs to the TRAFAC class translation factor GTPase superfamily. Classic translation factor GTPase family. EF-Tu/EF-1A subfamily.</text>
</comment>
<geneLocation type="chloroplast" evidence="10"/>
<dbReference type="NCBIfam" id="NF009372">
    <property type="entry name" value="PRK12735.1"/>
    <property type="match status" value="1"/>
</dbReference>
<keyword evidence="8" id="KW-0460">Magnesium</keyword>
<dbReference type="FunFam" id="3.40.50.300:FF:000003">
    <property type="entry name" value="Elongation factor Tu"/>
    <property type="match status" value="1"/>
</dbReference>
<organism evidence="10">
    <name type="scientific">Sphagnum girgensohnii</name>
    <dbReference type="NCBI Taxonomy" id="128204"/>
    <lineage>
        <taxon>Eukaryota</taxon>
        <taxon>Viridiplantae</taxon>
        <taxon>Streptophyta</taxon>
        <taxon>Embryophyta</taxon>
        <taxon>Bryophyta</taxon>
        <taxon>Sphagnophytina</taxon>
        <taxon>Sphagnopsida</taxon>
        <taxon>Sphagnales</taxon>
        <taxon>Sphagnaceae</taxon>
        <taxon>Sphagnum</taxon>
    </lineage>
</organism>
<dbReference type="GO" id="GO:0005739">
    <property type="term" value="C:mitochondrion"/>
    <property type="evidence" value="ECO:0007669"/>
    <property type="project" value="TreeGrafter"/>
</dbReference>
<dbReference type="AlphaFoldDB" id="A0A172N3T3"/>
<dbReference type="HAMAP" id="MF_00118_B">
    <property type="entry name" value="EF_Tu_B"/>
    <property type="match status" value="1"/>
</dbReference>
<evidence type="ECO:0000256" key="8">
    <source>
        <dbReference type="HAMAP-Rule" id="MF_00118"/>
    </source>
</evidence>
<dbReference type="NCBIfam" id="TIGR00485">
    <property type="entry name" value="EF-Tu"/>
    <property type="match status" value="1"/>
</dbReference>
<dbReference type="NCBIfam" id="TIGR00231">
    <property type="entry name" value="small_GTP"/>
    <property type="match status" value="1"/>
</dbReference>
<evidence type="ECO:0000256" key="2">
    <source>
        <dbReference type="ARBA" id="ARBA00007249"/>
    </source>
</evidence>
<dbReference type="InterPro" id="IPR005225">
    <property type="entry name" value="Small_GTP-bd"/>
</dbReference>
<evidence type="ECO:0000256" key="6">
    <source>
        <dbReference type="ARBA" id="ARBA00022917"/>
    </source>
</evidence>
<evidence type="ECO:0000256" key="5">
    <source>
        <dbReference type="ARBA" id="ARBA00022768"/>
    </source>
</evidence>
<feature type="binding site" evidence="8">
    <location>
        <begin position="135"/>
        <end position="138"/>
    </location>
    <ligand>
        <name>GTP</name>
        <dbReference type="ChEBI" id="CHEBI:37565"/>
    </ligand>
</feature>